<dbReference type="InterPro" id="IPR004602">
    <property type="entry name" value="UvrA"/>
</dbReference>
<evidence type="ECO:0000256" key="2">
    <source>
        <dbReference type="ARBA" id="ARBA00022475"/>
    </source>
</evidence>
<keyword evidence="5 18" id="KW-0677">Repeat</keyword>
<dbReference type="RefSeq" id="WP_122245171.1">
    <property type="nucleotide sequence ID" value="NZ_RDQJ01000012.1"/>
</dbReference>
<evidence type="ECO:0000256" key="13">
    <source>
        <dbReference type="ARBA" id="ARBA00023125"/>
    </source>
</evidence>
<keyword evidence="10 18" id="KW-0862">Zinc</keyword>
<feature type="binding site" evidence="18">
    <location>
        <begin position="73"/>
        <end position="80"/>
    </location>
    <ligand>
        <name>ATP</name>
        <dbReference type="ChEBI" id="CHEBI:30616"/>
    </ligand>
</feature>
<comment type="subunit">
    <text evidence="18">Forms a heterotetramer with UvrB during the search for lesions.</text>
</comment>
<dbReference type="GO" id="GO:0006289">
    <property type="term" value="P:nucleotide-excision repair"/>
    <property type="evidence" value="ECO:0007669"/>
    <property type="project" value="UniProtKB-UniRule"/>
</dbReference>
<evidence type="ECO:0000256" key="6">
    <source>
        <dbReference type="ARBA" id="ARBA00022741"/>
    </source>
</evidence>
<dbReference type="PANTHER" id="PTHR43152">
    <property type="entry name" value="UVRABC SYSTEM PROTEIN A"/>
    <property type="match status" value="1"/>
</dbReference>
<comment type="subcellular location">
    <subcellularLocation>
        <location evidence="1 18">Cytoplasm</location>
    </subcellularLocation>
</comment>
<evidence type="ECO:0000256" key="3">
    <source>
        <dbReference type="ARBA" id="ARBA00022490"/>
    </source>
</evidence>
<dbReference type="InterPro" id="IPR041102">
    <property type="entry name" value="UvrA_inter"/>
</dbReference>
<dbReference type="GO" id="GO:0008270">
    <property type="term" value="F:zinc ion binding"/>
    <property type="evidence" value="ECO:0007669"/>
    <property type="project" value="UniProtKB-UniRule"/>
</dbReference>
<sequence>MKPTRPDPSPAAAAAPAAPAAAHDDGHAASAAQGAYLGQRLGAGVISIRGARTHNLKNIDLDIARHQLVVITGMSGSGKSSLAFDTLYAEGQRRYVESLSAYARQFLGRLDKPDVDLIEGLSPAISIEQKATSHNPRSTVGTVTEINDYLRLLYARAGTPHCPQHGVALASQTISQMVDGVLALPEGTRLMILAPVARGRKGEFSDLFEAMQARGYVRFRVDGQVVTDEELPELKKNDRHDIDVVVDRLKVRPDMRQRLAESFEAALALGGANASGRVIALEMDSGAEHGFSAKFACPQCDYTLAELEPRLFSFNSPMGACPACDGLGQQELFDPARIVAFPTLSLGAGAIKGWDRRNGYYFGLLKSLGAHYGFDADNTPFEQLPPRLREIVLYGSGEEEIEFTHIAESGPGKGKPVLRRHPFEGVLRNIERRWRETDSTVVREELAKYRTTQLCAQCGGARLRREALHVMLGEGAQARPIHHIGRDTLADAQQWFEQLQLQGAKAEIAAKVVREIALRLRFLNDVGLNYLSLERSADTLSGGEAQRIRLASQIGSGLTGVMYVLDEPSIGLHQRDNDRLIATLQHLRDIGNSVIVVEHDEDMMRAADQIIDLGPGAGVHGGQVVAQGRFEEIAAHPHSLTGQYLSGRLRIEVPAQRTPPRPLDAASQAAASAPAGDAAQGFPRARARQQGQGDAPAQAGAPTGGDGASSASVNANANANTNANASAWQALRIIGACGNNLRQVSVDFPIGLLTCVTGVSGSGKSTLVNDTLHAAVAQRLHRAHTEPAAHEELLGLELLDKVINVDQAPIGRTPRSNPATYTGLMTPVRELLAEVPTAKERGYGPGRFSFNVAGGRCEACQGDGVVKVEMHFLPDVYVPCDVCHGRRYNRETLEVLWKGRNIADILDMTVEDALAFFQDVPAIARKLQTLMDVGLSYIRLGQSATTLSGGEAQRVKLALELSKRDTGRTLYILDEPTTGLHFADIALLVKVLQQLRNAGNTIVVIEHNLDVIKTADWIIDMGPEGGKGGGQVVATGTPEQIAANPASHTGRYLQRYLRPGPSSPHHTGAA</sequence>
<reference evidence="21 22" key="1">
    <citation type="submission" date="2018-10" db="EMBL/GenBank/DDBJ databases">
        <title>Comamonadaceae CDC group NO-1 genome sequencing and assembly.</title>
        <authorList>
            <person name="Bernier A.-M."/>
            <person name="Bernard K."/>
        </authorList>
    </citation>
    <scope>NUCLEOTIDE SEQUENCE [LARGE SCALE GENOMIC DNA]</scope>
    <source>
        <strain evidence="21 22">NML180582</strain>
    </source>
</reference>
<feature type="region of interest" description="Disordered" evidence="19">
    <location>
        <begin position="658"/>
        <end position="713"/>
    </location>
</feature>
<keyword evidence="6 18" id="KW-0547">Nucleotide-binding</keyword>
<dbReference type="InterPro" id="IPR041552">
    <property type="entry name" value="UvrA_DNA-bd"/>
</dbReference>
<keyword evidence="7 18" id="KW-0227">DNA damage</keyword>
<evidence type="ECO:0000256" key="18">
    <source>
        <dbReference type="HAMAP-Rule" id="MF_00205"/>
    </source>
</evidence>
<dbReference type="InterPro" id="IPR003439">
    <property type="entry name" value="ABC_transporter-like_ATP-bd"/>
</dbReference>
<evidence type="ECO:0000256" key="1">
    <source>
        <dbReference type="ARBA" id="ARBA00004496"/>
    </source>
</evidence>
<dbReference type="Gene3D" id="3.40.50.300">
    <property type="entry name" value="P-loop containing nucleotide triphosphate hydrolases"/>
    <property type="match status" value="3"/>
</dbReference>
<keyword evidence="11 18" id="KW-0067">ATP-binding</keyword>
<dbReference type="GO" id="GO:0009432">
    <property type="term" value="P:SOS response"/>
    <property type="evidence" value="ECO:0007669"/>
    <property type="project" value="UniProtKB-UniRule"/>
</dbReference>
<keyword evidence="18" id="KW-0742">SOS response</keyword>
<accession>A0A3M6R985</accession>
<dbReference type="SMART" id="SM00382">
    <property type="entry name" value="AAA"/>
    <property type="match status" value="2"/>
</dbReference>
<dbReference type="EMBL" id="RDQJ01000012">
    <property type="protein sequence ID" value="RMX11877.1"/>
    <property type="molecule type" value="Genomic_DNA"/>
</dbReference>
<dbReference type="PROSITE" id="PS00211">
    <property type="entry name" value="ABC_TRANSPORTER_1"/>
    <property type="match status" value="2"/>
</dbReference>
<evidence type="ECO:0000256" key="10">
    <source>
        <dbReference type="ARBA" id="ARBA00022833"/>
    </source>
</evidence>
<dbReference type="Proteomes" id="UP000275180">
    <property type="component" value="Unassembled WGS sequence"/>
</dbReference>
<name>A0A3M6R985_9BURK</name>
<dbReference type="GO" id="GO:0016887">
    <property type="term" value="F:ATP hydrolysis activity"/>
    <property type="evidence" value="ECO:0007669"/>
    <property type="project" value="InterPro"/>
</dbReference>
<evidence type="ECO:0000256" key="16">
    <source>
        <dbReference type="ARBA" id="ARBA00039316"/>
    </source>
</evidence>
<evidence type="ECO:0000256" key="9">
    <source>
        <dbReference type="ARBA" id="ARBA00022771"/>
    </source>
</evidence>
<comment type="similarity">
    <text evidence="15 18">Belongs to the ABC transporter superfamily. UvrA family.</text>
</comment>
<evidence type="ECO:0000256" key="17">
    <source>
        <dbReference type="ARBA" id="ARBA00042156"/>
    </source>
</evidence>
<dbReference type="HAMAP" id="MF_00205">
    <property type="entry name" value="UvrA"/>
    <property type="match status" value="1"/>
</dbReference>
<gene>
    <name evidence="18 21" type="primary">uvrA</name>
    <name evidence="21" type="ORF">EBQ34_09155</name>
</gene>
<dbReference type="Pfam" id="PF17755">
    <property type="entry name" value="UvrA_DNA-bind"/>
    <property type="match status" value="1"/>
</dbReference>
<dbReference type="InterPro" id="IPR027417">
    <property type="entry name" value="P-loop_NTPase"/>
</dbReference>
<comment type="function">
    <text evidence="18">The UvrABC repair system catalyzes the recognition and processing of DNA lesions. UvrA is an ATPase and a DNA-binding protein. A damage recognition complex composed of 2 UvrA and 2 UvrB subunits scans DNA for abnormalities. When the presence of a lesion has been verified by UvrB, the UvrA molecules dissociate.</text>
</comment>
<dbReference type="SUPFAM" id="SSF52540">
    <property type="entry name" value="P-loop containing nucleoside triphosphate hydrolases"/>
    <property type="match status" value="2"/>
</dbReference>
<evidence type="ECO:0000256" key="7">
    <source>
        <dbReference type="ARBA" id="ARBA00022763"/>
    </source>
</evidence>
<evidence type="ECO:0000256" key="4">
    <source>
        <dbReference type="ARBA" id="ARBA00022723"/>
    </source>
</evidence>
<keyword evidence="9 18" id="KW-0863">Zinc-finger</keyword>
<dbReference type="GO" id="GO:0005524">
    <property type="term" value="F:ATP binding"/>
    <property type="evidence" value="ECO:0007669"/>
    <property type="project" value="UniProtKB-UniRule"/>
</dbReference>
<comment type="caution">
    <text evidence="21">The sequence shown here is derived from an EMBL/GenBank/DDBJ whole genome shotgun (WGS) entry which is preliminary data.</text>
</comment>
<keyword evidence="3 18" id="KW-0963">Cytoplasm</keyword>
<feature type="zinc finger region" description="C4-type" evidence="18">
    <location>
        <begin position="297"/>
        <end position="324"/>
    </location>
</feature>
<evidence type="ECO:0000256" key="15">
    <source>
        <dbReference type="ARBA" id="ARBA00038000"/>
    </source>
</evidence>
<evidence type="ECO:0000256" key="8">
    <source>
        <dbReference type="ARBA" id="ARBA00022769"/>
    </source>
</evidence>
<organism evidence="21 22">
    <name type="scientific">Vandammella animalimorsus</name>
    <dbReference type="NCBI Taxonomy" id="2029117"/>
    <lineage>
        <taxon>Bacteria</taxon>
        <taxon>Pseudomonadati</taxon>
        <taxon>Pseudomonadota</taxon>
        <taxon>Betaproteobacteria</taxon>
        <taxon>Burkholderiales</taxon>
        <taxon>Comamonadaceae</taxon>
        <taxon>Vandammella</taxon>
    </lineage>
</organism>
<feature type="domain" description="ABC transporter" evidence="20">
    <location>
        <begin position="725"/>
        <end position="1054"/>
    </location>
</feature>
<evidence type="ECO:0000313" key="21">
    <source>
        <dbReference type="EMBL" id="RMX11877.1"/>
    </source>
</evidence>
<dbReference type="InterPro" id="IPR017871">
    <property type="entry name" value="ABC_transporter-like_CS"/>
</dbReference>
<dbReference type="GO" id="GO:0003677">
    <property type="term" value="F:DNA binding"/>
    <property type="evidence" value="ECO:0007669"/>
    <property type="project" value="UniProtKB-UniRule"/>
</dbReference>
<dbReference type="OrthoDB" id="9809851at2"/>
<proteinExistence type="inferred from homology"/>
<evidence type="ECO:0000256" key="11">
    <source>
        <dbReference type="ARBA" id="ARBA00022840"/>
    </source>
</evidence>
<dbReference type="PANTHER" id="PTHR43152:SF3">
    <property type="entry name" value="UVRABC SYSTEM PROTEIN A"/>
    <property type="match status" value="1"/>
</dbReference>
<keyword evidence="8 18" id="KW-0228">DNA excision</keyword>
<evidence type="ECO:0000256" key="5">
    <source>
        <dbReference type="ARBA" id="ARBA00022737"/>
    </source>
</evidence>
<dbReference type="AlphaFoldDB" id="A0A3M6R985"/>
<keyword evidence="13 18" id="KW-0238">DNA-binding</keyword>
<keyword evidence="4 18" id="KW-0479">Metal-binding</keyword>
<evidence type="ECO:0000259" key="20">
    <source>
        <dbReference type="PROSITE" id="PS50893"/>
    </source>
</evidence>
<keyword evidence="2" id="KW-0472">Membrane</keyword>
<dbReference type="Gene3D" id="1.20.1580.10">
    <property type="entry name" value="ABC transporter ATPase like domain"/>
    <property type="match status" value="3"/>
</dbReference>
<feature type="compositionally biased region" description="Low complexity" evidence="19">
    <location>
        <begin position="10"/>
        <end position="21"/>
    </location>
</feature>
<feature type="zinc finger region" description="C4-type" evidence="18">
    <location>
        <begin position="857"/>
        <end position="883"/>
    </location>
</feature>
<dbReference type="GO" id="GO:0005737">
    <property type="term" value="C:cytoplasm"/>
    <property type="evidence" value="ECO:0007669"/>
    <property type="project" value="UniProtKB-SubCell"/>
</dbReference>
<dbReference type="FunFam" id="1.20.1580.10:FF:000002">
    <property type="entry name" value="UvrABC system protein A"/>
    <property type="match status" value="1"/>
</dbReference>
<dbReference type="InterPro" id="IPR003593">
    <property type="entry name" value="AAA+_ATPase"/>
</dbReference>
<dbReference type="Gene3D" id="3.30.190.20">
    <property type="match status" value="1"/>
</dbReference>
<protein>
    <recommendedName>
        <fullName evidence="16 18">UvrABC system protein A</fullName>
        <shortName evidence="18">UvrA protein</shortName>
    </recommendedName>
    <alternativeName>
        <fullName evidence="17 18">Excinuclease ABC subunit A</fullName>
    </alternativeName>
</protein>
<dbReference type="NCBIfam" id="TIGR00630">
    <property type="entry name" value="uvra"/>
    <property type="match status" value="1"/>
</dbReference>
<evidence type="ECO:0000313" key="22">
    <source>
        <dbReference type="Proteomes" id="UP000275180"/>
    </source>
</evidence>
<feature type="compositionally biased region" description="Low complexity" evidence="19">
    <location>
        <begin position="664"/>
        <end position="701"/>
    </location>
</feature>
<keyword evidence="2" id="KW-1003">Cell membrane</keyword>
<evidence type="ECO:0000256" key="14">
    <source>
        <dbReference type="ARBA" id="ARBA00023204"/>
    </source>
</evidence>
<dbReference type="Pfam" id="PF17760">
    <property type="entry name" value="UvrA_inter"/>
    <property type="match status" value="1"/>
</dbReference>
<feature type="region of interest" description="Disordered" evidence="19">
    <location>
        <begin position="1"/>
        <end position="25"/>
    </location>
</feature>
<keyword evidence="14 18" id="KW-0234">DNA repair</keyword>
<evidence type="ECO:0000256" key="19">
    <source>
        <dbReference type="SAM" id="MobiDB-lite"/>
    </source>
</evidence>
<dbReference type="CDD" id="cd03271">
    <property type="entry name" value="ABC_UvrA_II"/>
    <property type="match status" value="1"/>
</dbReference>
<evidence type="ECO:0000256" key="12">
    <source>
        <dbReference type="ARBA" id="ARBA00022881"/>
    </source>
</evidence>
<dbReference type="GO" id="GO:0009380">
    <property type="term" value="C:excinuclease repair complex"/>
    <property type="evidence" value="ECO:0007669"/>
    <property type="project" value="InterPro"/>
</dbReference>
<dbReference type="PROSITE" id="PS50893">
    <property type="entry name" value="ABC_TRANSPORTER_2"/>
    <property type="match status" value="1"/>
</dbReference>
<keyword evidence="12 18" id="KW-0267">Excision nuclease</keyword>
<dbReference type="GO" id="GO:0009381">
    <property type="term" value="F:excinuclease ABC activity"/>
    <property type="evidence" value="ECO:0007669"/>
    <property type="project" value="UniProtKB-UniRule"/>
</dbReference>
<dbReference type="Gene3D" id="1.10.8.280">
    <property type="entry name" value="ABC transporter ATPase domain-like"/>
    <property type="match status" value="1"/>
</dbReference>
<feature type="binding site" evidence="18">
    <location>
        <begin position="758"/>
        <end position="765"/>
    </location>
    <ligand>
        <name>ATP</name>
        <dbReference type="ChEBI" id="CHEBI:30616"/>
    </ligand>
</feature>